<dbReference type="STRING" id="67003.A0A1X0NYQ0"/>
<organism evidence="7 8">
    <name type="scientific">Trypanosoma theileri</name>
    <dbReference type="NCBI Taxonomy" id="67003"/>
    <lineage>
        <taxon>Eukaryota</taxon>
        <taxon>Discoba</taxon>
        <taxon>Euglenozoa</taxon>
        <taxon>Kinetoplastea</taxon>
        <taxon>Metakinetoplastina</taxon>
        <taxon>Trypanosomatida</taxon>
        <taxon>Trypanosomatidae</taxon>
        <taxon>Trypanosoma</taxon>
    </lineage>
</organism>
<dbReference type="GO" id="GO:0005840">
    <property type="term" value="C:ribosome"/>
    <property type="evidence" value="ECO:0007669"/>
    <property type="project" value="UniProtKB-KW"/>
</dbReference>
<evidence type="ECO:0000256" key="4">
    <source>
        <dbReference type="ARBA" id="ARBA00023274"/>
    </source>
</evidence>
<feature type="compositionally biased region" description="Polar residues" evidence="6">
    <location>
        <begin position="1"/>
        <end position="15"/>
    </location>
</feature>
<evidence type="ECO:0000256" key="6">
    <source>
        <dbReference type="SAM" id="MobiDB-lite"/>
    </source>
</evidence>
<keyword evidence="8" id="KW-1185">Reference proteome</keyword>
<dbReference type="PANTHER" id="PTHR19869:SF1">
    <property type="entry name" value="WD REPEAT-CONTAINING PROTEIN 31"/>
    <property type="match status" value="1"/>
</dbReference>
<dbReference type="EMBL" id="NBCO01000012">
    <property type="protein sequence ID" value="ORC89339.1"/>
    <property type="molecule type" value="Genomic_DNA"/>
</dbReference>
<dbReference type="PROSITE" id="PS00678">
    <property type="entry name" value="WD_REPEATS_1"/>
    <property type="match status" value="1"/>
</dbReference>
<keyword evidence="4" id="KW-0687">Ribonucleoprotein</keyword>
<evidence type="ECO:0000256" key="2">
    <source>
        <dbReference type="ARBA" id="ARBA00022737"/>
    </source>
</evidence>
<name>A0A1X0NYQ0_9TRYP</name>
<dbReference type="SUPFAM" id="SSF50978">
    <property type="entry name" value="WD40 repeat-like"/>
    <property type="match status" value="1"/>
</dbReference>
<comment type="caution">
    <text evidence="7">The sequence shown here is derived from an EMBL/GenBank/DDBJ whole genome shotgun (WGS) entry which is preliminary data.</text>
</comment>
<feature type="repeat" description="WD" evidence="5">
    <location>
        <begin position="152"/>
        <end position="193"/>
    </location>
</feature>
<dbReference type="VEuPathDB" id="TriTrypDB:TM35_000121140"/>
<dbReference type="GO" id="GO:1990904">
    <property type="term" value="C:ribonucleoprotein complex"/>
    <property type="evidence" value="ECO:0007669"/>
    <property type="project" value="UniProtKB-KW"/>
</dbReference>
<dbReference type="InterPro" id="IPR019775">
    <property type="entry name" value="WD40_repeat_CS"/>
</dbReference>
<dbReference type="InterPro" id="IPR036322">
    <property type="entry name" value="WD40_repeat_dom_sf"/>
</dbReference>
<gene>
    <name evidence="7" type="ORF">TM35_000121140</name>
</gene>
<dbReference type="InterPro" id="IPR015943">
    <property type="entry name" value="WD40/YVTN_repeat-like_dom_sf"/>
</dbReference>
<evidence type="ECO:0000256" key="5">
    <source>
        <dbReference type="PROSITE-ProRule" id="PRU00221"/>
    </source>
</evidence>
<dbReference type="InterPro" id="IPR040066">
    <property type="entry name" value="WDR31"/>
</dbReference>
<keyword evidence="2" id="KW-0677">Repeat</keyword>
<dbReference type="PROSITE" id="PS50294">
    <property type="entry name" value="WD_REPEATS_REGION"/>
    <property type="match status" value="2"/>
</dbReference>
<dbReference type="Pfam" id="PF00400">
    <property type="entry name" value="WD40"/>
    <property type="match status" value="3"/>
</dbReference>
<dbReference type="Gene3D" id="2.130.10.10">
    <property type="entry name" value="YVTN repeat-like/Quinoprotein amine dehydrogenase"/>
    <property type="match status" value="2"/>
</dbReference>
<feature type="compositionally biased region" description="Basic and acidic residues" evidence="6">
    <location>
        <begin position="16"/>
        <end position="26"/>
    </location>
</feature>
<dbReference type="Proteomes" id="UP000192257">
    <property type="component" value="Unassembled WGS sequence"/>
</dbReference>
<dbReference type="SMART" id="SM00320">
    <property type="entry name" value="WD40"/>
    <property type="match status" value="6"/>
</dbReference>
<feature type="region of interest" description="Disordered" evidence="6">
    <location>
        <begin position="47"/>
        <end position="67"/>
    </location>
</feature>
<feature type="repeat" description="WD" evidence="5">
    <location>
        <begin position="194"/>
        <end position="235"/>
    </location>
</feature>
<evidence type="ECO:0000313" key="7">
    <source>
        <dbReference type="EMBL" id="ORC89339.1"/>
    </source>
</evidence>
<dbReference type="PROSITE" id="PS50082">
    <property type="entry name" value="WD_REPEATS_2"/>
    <property type="match status" value="2"/>
</dbReference>
<dbReference type="GeneID" id="39984869"/>
<keyword evidence="3" id="KW-0689">Ribosomal protein</keyword>
<dbReference type="InterPro" id="IPR001680">
    <property type="entry name" value="WD40_rpt"/>
</dbReference>
<proteinExistence type="predicted"/>
<dbReference type="AlphaFoldDB" id="A0A1X0NYQ0"/>
<feature type="compositionally biased region" description="Polar residues" evidence="6">
    <location>
        <begin position="47"/>
        <end position="64"/>
    </location>
</feature>
<dbReference type="RefSeq" id="XP_028883405.1">
    <property type="nucleotide sequence ID" value="XM_029025089.1"/>
</dbReference>
<accession>A0A1X0NYQ0</accession>
<dbReference type="OrthoDB" id="6262491at2759"/>
<evidence type="ECO:0000313" key="8">
    <source>
        <dbReference type="Proteomes" id="UP000192257"/>
    </source>
</evidence>
<feature type="region of interest" description="Disordered" evidence="6">
    <location>
        <begin position="1"/>
        <end position="32"/>
    </location>
</feature>
<keyword evidence="1 5" id="KW-0853">WD repeat</keyword>
<dbReference type="PANTHER" id="PTHR19869">
    <property type="entry name" value="SPERMATID WD-REPEAT PROTEIN"/>
    <property type="match status" value="1"/>
</dbReference>
<evidence type="ECO:0000256" key="3">
    <source>
        <dbReference type="ARBA" id="ARBA00022980"/>
    </source>
</evidence>
<evidence type="ECO:0000256" key="1">
    <source>
        <dbReference type="ARBA" id="ARBA00022574"/>
    </source>
</evidence>
<dbReference type="InterPro" id="IPR020472">
    <property type="entry name" value="WD40_PAC1"/>
</dbReference>
<protein>
    <submittedName>
        <fullName evidence="7">WD repeat domain 31</fullName>
    </submittedName>
</protein>
<sequence length="451" mass="50035">MGQSCFSTSSVSGKNTSDKSHSETFSKNKAKSALKSLKFSEITNLSTTTRKSTGSDSPIRTQINKVPEQYLPERGGCDPNDNHCISDTSQVSQFLIHREFMSFPGLFQDSTAALSLKSCEKANMPHHLIVGGEDGSLVLIDYESGDITREFSQAHQRDVNSLTNPISSGLFASSSRDKMVKVWNLKNEHPLCELEGHTVSVTSVTMNLDGTFLVSGSRDNTVRLWDIERAEELECCDMKQNIVHFVQWVPQLHCVAQGGEDLTLRLWDVRMSSTGKKALGLSLGSTLTSMDYHPTCCELPENNMEYMLLTGHNGFNGHGAYIAEWDLRMPKRLRTFYAHKGTVRSIRNCISSDSLSSQRFVSAGDDGAMAFFSTEVTEDKTEVIIDPKNIHKLTEARVTSLDACTNGDIFASTWDGAVVVFRPTPQKSDIVVPVQRYRFFGTQGKPPKMTE</sequence>
<dbReference type="PRINTS" id="PR00320">
    <property type="entry name" value="GPROTEINBRPT"/>
</dbReference>
<reference evidence="7 8" key="1">
    <citation type="submission" date="2017-03" db="EMBL/GenBank/DDBJ databases">
        <title>An alternative strategy for trypanosome survival in the mammalian bloodstream revealed through genome and transcriptome analysis of the ubiquitous bovine parasite Trypanosoma (Megatrypanum) theileri.</title>
        <authorList>
            <person name="Kelly S."/>
            <person name="Ivens A."/>
            <person name="Mott A."/>
            <person name="O'Neill E."/>
            <person name="Emms D."/>
            <person name="Macleod O."/>
            <person name="Voorheis P."/>
            <person name="Matthews J."/>
            <person name="Matthews K."/>
            <person name="Carrington M."/>
        </authorList>
    </citation>
    <scope>NUCLEOTIDE SEQUENCE [LARGE SCALE GENOMIC DNA]</scope>
    <source>
        <strain evidence="7">Edinburgh</strain>
    </source>
</reference>